<protein>
    <submittedName>
        <fullName evidence="1">Uncharacterized protein</fullName>
    </submittedName>
</protein>
<dbReference type="HOGENOM" id="CLU_166823_0_0_10"/>
<dbReference type="STRING" id="888832.HMPREF9420_1417"/>
<accession>E6MPJ9</accession>
<dbReference type="AlphaFoldDB" id="E6MPJ9"/>
<proteinExistence type="predicted"/>
<name>E6MPJ9_9BACT</name>
<dbReference type="EMBL" id="AEQO01000121">
    <property type="protein sequence ID" value="EFV04444.1"/>
    <property type="molecule type" value="Genomic_DNA"/>
</dbReference>
<dbReference type="Proteomes" id="UP000003874">
    <property type="component" value="Unassembled WGS sequence"/>
</dbReference>
<organism evidence="1 2">
    <name type="scientific">Segatella salivae DSM 15606</name>
    <dbReference type="NCBI Taxonomy" id="888832"/>
    <lineage>
        <taxon>Bacteria</taxon>
        <taxon>Pseudomonadati</taxon>
        <taxon>Bacteroidota</taxon>
        <taxon>Bacteroidia</taxon>
        <taxon>Bacteroidales</taxon>
        <taxon>Prevotellaceae</taxon>
        <taxon>Segatella</taxon>
    </lineage>
</organism>
<reference evidence="1 2" key="1">
    <citation type="submission" date="2010-12" db="EMBL/GenBank/DDBJ databases">
        <authorList>
            <person name="Muzny D."/>
            <person name="Qin X."/>
            <person name="Deng J."/>
            <person name="Jiang H."/>
            <person name="Liu Y."/>
            <person name="Qu J."/>
            <person name="Song X.-Z."/>
            <person name="Zhang L."/>
            <person name="Thornton R."/>
            <person name="Coyle M."/>
            <person name="Francisco L."/>
            <person name="Jackson L."/>
            <person name="Javaid M."/>
            <person name="Korchina V."/>
            <person name="Kovar C."/>
            <person name="Mata R."/>
            <person name="Mathew T."/>
            <person name="Ngo R."/>
            <person name="Nguyen L."/>
            <person name="Nguyen N."/>
            <person name="Okwuonu G."/>
            <person name="Ongeri F."/>
            <person name="Pham C."/>
            <person name="Simmons D."/>
            <person name="Wilczek-Boney K."/>
            <person name="Hale W."/>
            <person name="Jakkamsetti A."/>
            <person name="Pham P."/>
            <person name="Ruth R."/>
            <person name="San Lucas F."/>
            <person name="Warren J."/>
            <person name="Zhang J."/>
            <person name="Zhao Z."/>
            <person name="Zhou C."/>
            <person name="Zhu D."/>
            <person name="Lee S."/>
            <person name="Bess C."/>
            <person name="Blankenburg K."/>
            <person name="Forbes L."/>
            <person name="Fu Q."/>
            <person name="Gubbala S."/>
            <person name="Hirani K."/>
            <person name="Jayaseelan J.C."/>
            <person name="Lara F."/>
            <person name="Munidasa M."/>
            <person name="Palculict T."/>
            <person name="Patil S."/>
            <person name="Pu L.-L."/>
            <person name="Saada N."/>
            <person name="Tang L."/>
            <person name="Weissenberger G."/>
            <person name="Zhu Y."/>
            <person name="Hemphill L."/>
            <person name="Shang Y."/>
            <person name="Youmans B."/>
            <person name="Ayvaz T."/>
            <person name="Ross M."/>
            <person name="Santibanez J."/>
            <person name="Aqrawi P."/>
            <person name="Gross S."/>
            <person name="Joshi V."/>
            <person name="Fowler G."/>
            <person name="Nazareth L."/>
            <person name="Reid J."/>
            <person name="Worley K."/>
            <person name="Petrosino J."/>
            <person name="Highlander S."/>
            <person name="Gibbs R."/>
        </authorList>
    </citation>
    <scope>NUCLEOTIDE SEQUENCE [LARGE SCALE GENOMIC DNA]</scope>
    <source>
        <strain evidence="1 2">DSM 15606</strain>
    </source>
</reference>
<evidence type="ECO:0000313" key="1">
    <source>
        <dbReference type="EMBL" id="EFV04444.1"/>
    </source>
</evidence>
<keyword evidence="2" id="KW-1185">Reference proteome</keyword>
<gene>
    <name evidence="1" type="ORF">HMPREF9420_1417</name>
</gene>
<sequence>MLHNMKYGEFRTIPGVLIVHSFPKYKPILIHEITKVEYSIPPRSFGAFWFSIYTSNGNVVKFSIDLHKTAERERLERELRMNGYEGPFQYIPR</sequence>
<evidence type="ECO:0000313" key="2">
    <source>
        <dbReference type="Proteomes" id="UP000003874"/>
    </source>
</evidence>
<comment type="caution">
    <text evidence="1">The sequence shown here is derived from an EMBL/GenBank/DDBJ whole genome shotgun (WGS) entry which is preliminary data.</text>
</comment>